<evidence type="ECO:0000313" key="1">
    <source>
        <dbReference type="EMBL" id="CAB4016183.1"/>
    </source>
</evidence>
<name>A0A6S7IGB4_PARCT</name>
<dbReference type="EMBL" id="CACRXK020009010">
    <property type="protein sequence ID" value="CAB4016183.1"/>
    <property type="molecule type" value="Genomic_DNA"/>
</dbReference>
<dbReference type="AlphaFoldDB" id="A0A6S7IGB4"/>
<proteinExistence type="predicted"/>
<organism evidence="1 2">
    <name type="scientific">Paramuricea clavata</name>
    <name type="common">Red gorgonian</name>
    <name type="synonym">Violescent sea-whip</name>
    <dbReference type="NCBI Taxonomy" id="317549"/>
    <lineage>
        <taxon>Eukaryota</taxon>
        <taxon>Metazoa</taxon>
        <taxon>Cnidaria</taxon>
        <taxon>Anthozoa</taxon>
        <taxon>Octocorallia</taxon>
        <taxon>Malacalcyonacea</taxon>
        <taxon>Plexauridae</taxon>
        <taxon>Paramuricea</taxon>
    </lineage>
</organism>
<accession>A0A6S7IGB4</accession>
<protein>
    <submittedName>
        <fullName evidence="1">Uncharacterized protein</fullName>
    </submittedName>
</protein>
<keyword evidence="2" id="KW-1185">Reference proteome</keyword>
<comment type="caution">
    <text evidence="1">The sequence shown here is derived from an EMBL/GenBank/DDBJ whole genome shotgun (WGS) entry which is preliminary data.</text>
</comment>
<evidence type="ECO:0000313" key="2">
    <source>
        <dbReference type="Proteomes" id="UP001152795"/>
    </source>
</evidence>
<dbReference type="Proteomes" id="UP001152795">
    <property type="component" value="Unassembled WGS sequence"/>
</dbReference>
<sequence length="252" mass="29054">MNELKPKFTEFVEQACQNTNFPAEGENNSTNSQEVMQFSGSRARFGQFPSLSPVLFGYNYKESNFNTQTHSGPMAAEKGGENVKELWSAEELTVNLANKTALRIANLKHKLDEQLKNIKTLQENEEKYREYPEPINHEQKNVDNFVIPSQGFSLPNNHQVNVNRRIVKTKQSGLTKTGKQRPTVPELKKRKRLRRGVPLKEFFYHPLVVDCNAALPEDLTKEEFLRQLRLIPKSYFMTQNNQEQHHKGSYGS</sequence>
<gene>
    <name evidence="1" type="ORF">PACLA_8A016051</name>
</gene>
<reference evidence="1" key="1">
    <citation type="submission" date="2020-04" db="EMBL/GenBank/DDBJ databases">
        <authorList>
            <person name="Alioto T."/>
            <person name="Alioto T."/>
            <person name="Gomez Garrido J."/>
        </authorList>
    </citation>
    <scope>NUCLEOTIDE SEQUENCE</scope>
    <source>
        <strain evidence="1">A484AB</strain>
    </source>
</reference>